<reference evidence="2" key="1">
    <citation type="submission" date="2014-03" db="EMBL/GenBank/DDBJ databases">
        <title>The sialotranscriptome of Amblyomma triste, Amblyomma parvum and Amblyomma cajennense ticks, uncovered by 454-based RNA-seq.</title>
        <authorList>
            <person name="Garcia G.R."/>
            <person name="Gardinassi L.G."/>
            <person name="Ribeiro J.M."/>
            <person name="Anatriello E."/>
            <person name="Ferreira B.R."/>
            <person name="Moreira H.N."/>
            <person name="Mafra C."/>
            <person name="Olegario M.M."/>
            <person name="Szabo P.J."/>
            <person name="Miranda-Santos I.K."/>
            <person name="Maruyama S.R."/>
        </authorList>
    </citation>
    <scope>NUCLEOTIDE SEQUENCE</scope>
    <source>
        <strain evidence="2">Mato Grasso do Sul</strain>
        <tissue evidence="2">Salivary glands</tissue>
    </source>
</reference>
<dbReference type="InterPro" id="IPR012674">
    <property type="entry name" value="Calycin"/>
</dbReference>
<dbReference type="Gene3D" id="2.40.128.20">
    <property type="match status" value="1"/>
</dbReference>
<accession>A0A023G663</accession>
<name>A0A023G663_AMBTT</name>
<organism evidence="2">
    <name type="scientific">Amblyomma triste</name>
    <name type="common">Neotropical tick</name>
    <dbReference type="NCBI Taxonomy" id="251400"/>
    <lineage>
        <taxon>Eukaryota</taxon>
        <taxon>Metazoa</taxon>
        <taxon>Ecdysozoa</taxon>
        <taxon>Arthropoda</taxon>
        <taxon>Chelicerata</taxon>
        <taxon>Arachnida</taxon>
        <taxon>Acari</taxon>
        <taxon>Parasitiformes</taxon>
        <taxon>Ixodida</taxon>
        <taxon>Ixodoidea</taxon>
        <taxon>Ixodidae</taxon>
        <taxon>Amblyomminae</taxon>
        <taxon>Amblyomma</taxon>
    </lineage>
</organism>
<evidence type="ECO:0000313" key="2">
    <source>
        <dbReference type="EMBL" id="JAC28348.1"/>
    </source>
</evidence>
<feature type="compositionally biased region" description="Low complexity" evidence="1">
    <location>
        <begin position="120"/>
        <end position="130"/>
    </location>
</feature>
<sequence length="525" mass="59550">MRLYILKCSAHRSAAMNVAIALLLAWFAYLPTVDSCYNNKRVAFCPKSGYLHEQKCKGVNPIKCKPWSLLCSCTRKAMRREDGECITSSEDCEKAKRTLARQPTRKGGKGVADSPREIPDSPTELPTTTPTPKPKDASPPIIPNYPLYYSGDSHGCPSDIQECQTFCSKLEFPYSKCDRYLTSDCYCYGLLWNTERKSPAEEKVINEVAWPYGKVLTNGDLIQELKESYGCPENENECFEECQTRGVDGAFCGVEAPYHCFCEAYLPSSDWGYGEEETYEKEVTGMSSCSDRGLCYTFCITQRHSGGFCKGEPSECHCYLMYPYNRPRALQIENELRKLQSSNYKVQVEQILGSRQKLLLLRISSNAWQAVECRCMESDYVQALSSFERSVTCYGLSYSTADELRWHETKENVKYEVKFDNHGTTIVLKTDSQTLPFGFHRTYSILSATPTCMVTQILQRTLGKPTCALWGLEHAYRNDESPCFDKMKEMCMGPFTDTFTQRDECSRQQVGGTYENISKSVQGTT</sequence>
<protein>
    <submittedName>
        <fullName evidence="2">Putative tick defensins 1</fullName>
    </submittedName>
</protein>
<evidence type="ECO:0000256" key="1">
    <source>
        <dbReference type="SAM" id="MobiDB-lite"/>
    </source>
</evidence>
<feature type="compositionally biased region" description="Basic residues" evidence="1">
    <location>
        <begin position="97"/>
        <end position="108"/>
    </location>
</feature>
<dbReference type="AlphaFoldDB" id="A0A023G663"/>
<proteinExistence type="evidence at transcript level"/>
<feature type="region of interest" description="Disordered" evidence="1">
    <location>
        <begin position="96"/>
        <end position="140"/>
    </location>
</feature>
<dbReference type="EMBL" id="GBBM01007070">
    <property type="protein sequence ID" value="JAC28348.1"/>
    <property type="molecule type" value="mRNA"/>
</dbReference>